<dbReference type="GO" id="GO:0004888">
    <property type="term" value="F:transmembrane signaling receptor activity"/>
    <property type="evidence" value="ECO:0007669"/>
    <property type="project" value="TreeGrafter"/>
</dbReference>
<evidence type="ECO:0000259" key="6">
    <source>
        <dbReference type="PROSITE" id="PS50111"/>
    </source>
</evidence>
<evidence type="ECO:0000313" key="8">
    <source>
        <dbReference type="EMBL" id="QOL49357.1"/>
    </source>
</evidence>
<dbReference type="Pfam" id="PF17201">
    <property type="entry name" value="Cache_3-Cache_2"/>
    <property type="match status" value="1"/>
</dbReference>
<evidence type="ECO:0000256" key="2">
    <source>
        <dbReference type="ARBA" id="ARBA00022481"/>
    </source>
</evidence>
<proteinExistence type="inferred from homology"/>
<dbReference type="EMBL" id="CP062941">
    <property type="protein sequence ID" value="QOL49357.1"/>
    <property type="molecule type" value="Genomic_DNA"/>
</dbReference>
<dbReference type="AlphaFoldDB" id="A0A7L9U336"/>
<dbReference type="Pfam" id="PF00015">
    <property type="entry name" value="MCPsignal"/>
    <property type="match status" value="1"/>
</dbReference>
<comment type="subcellular location">
    <subcellularLocation>
        <location evidence="1">Membrane</location>
    </subcellularLocation>
</comment>
<feature type="domain" description="Methyl-accepting transducer" evidence="6">
    <location>
        <begin position="364"/>
        <end position="593"/>
    </location>
</feature>
<protein>
    <submittedName>
        <fullName evidence="8">HAMP domain-containing protein</fullName>
    </submittedName>
</protein>
<dbReference type="Gene3D" id="1.10.287.950">
    <property type="entry name" value="Methyl-accepting chemotaxis protein"/>
    <property type="match status" value="1"/>
</dbReference>
<dbReference type="GO" id="GO:0005886">
    <property type="term" value="C:plasma membrane"/>
    <property type="evidence" value="ECO:0007669"/>
    <property type="project" value="TreeGrafter"/>
</dbReference>
<dbReference type="InterPro" id="IPR033462">
    <property type="entry name" value="Cache_3-Cache_2"/>
</dbReference>
<dbReference type="InterPro" id="IPR004089">
    <property type="entry name" value="MCPsignal_dom"/>
</dbReference>
<evidence type="ECO:0000256" key="4">
    <source>
        <dbReference type="PROSITE-ProRule" id="PRU00284"/>
    </source>
</evidence>
<dbReference type="SMART" id="SM00283">
    <property type="entry name" value="MA"/>
    <property type="match status" value="1"/>
</dbReference>
<evidence type="ECO:0000256" key="3">
    <source>
        <dbReference type="ARBA" id="ARBA00029447"/>
    </source>
</evidence>
<keyword evidence="9" id="KW-1185">Reference proteome</keyword>
<evidence type="ECO:0000313" key="9">
    <source>
        <dbReference type="Proteomes" id="UP000593875"/>
    </source>
</evidence>
<comment type="similarity">
    <text evidence="3">Belongs to the methyl-accepting chemotaxis (MCP) protein family.</text>
</comment>
<keyword evidence="5" id="KW-1133">Transmembrane helix</keyword>
<keyword evidence="2" id="KW-0488">Methylation</keyword>
<evidence type="ECO:0000259" key="7">
    <source>
        <dbReference type="PROSITE" id="PS50885"/>
    </source>
</evidence>
<keyword evidence="4" id="KW-0807">Transducer</keyword>
<accession>A0A7L9U336</accession>
<dbReference type="SMART" id="SM00304">
    <property type="entry name" value="HAMP"/>
    <property type="match status" value="1"/>
</dbReference>
<keyword evidence="5" id="KW-0472">Membrane</keyword>
<feature type="transmembrane region" description="Helical" evidence="5">
    <location>
        <begin position="281"/>
        <end position="303"/>
    </location>
</feature>
<dbReference type="FunFam" id="1.10.287.950:FF:000001">
    <property type="entry name" value="Methyl-accepting chemotaxis sensory transducer"/>
    <property type="match status" value="1"/>
</dbReference>
<dbReference type="CDD" id="cd06225">
    <property type="entry name" value="HAMP"/>
    <property type="match status" value="1"/>
</dbReference>
<dbReference type="Gene3D" id="3.30.450.20">
    <property type="entry name" value="PAS domain"/>
    <property type="match status" value="1"/>
</dbReference>
<keyword evidence="5" id="KW-0812">Transmembrane</keyword>
<dbReference type="InterPro" id="IPR003660">
    <property type="entry name" value="HAMP_dom"/>
</dbReference>
<dbReference type="CDD" id="cd12912">
    <property type="entry name" value="PDC2_MCP_like"/>
    <property type="match status" value="1"/>
</dbReference>
<organism evidence="8 9">
    <name type="scientific">Massilia litorea</name>
    <dbReference type="NCBI Taxonomy" id="2769491"/>
    <lineage>
        <taxon>Bacteria</taxon>
        <taxon>Pseudomonadati</taxon>
        <taxon>Pseudomonadota</taxon>
        <taxon>Betaproteobacteria</taxon>
        <taxon>Burkholderiales</taxon>
        <taxon>Oxalobacteraceae</taxon>
        <taxon>Telluria group</taxon>
        <taxon>Massilia</taxon>
    </lineage>
</organism>
<dbReference type="PROSITE" id="PS50111">
    <property type="entry name" value="CHEMOTAXIS_TRANSDUC_2"/>
    <property type="match status" value="1"/>
</dbReference>
<dbReference type="PANTHER" id="PTHR43531:SF14">
    <property type="entry name" value="METHYL-ACCEPTING CHEMOTAXIS PROTEIN I-RELATED"/>
    <property type="match status" value="1"/>
</dbReference>
<dbReference type="PANTHER" id="PTHR43531">
    <property type="entry name" value="PROTEIN ICFG"/>
    <property type="match status" value="1"/>
</dbReference>
<dbReference type="KEGG" id="mlir:LPB04_21035"/>
<dbReference type="PROSITE" id="PS50885">
    <property type="entry name" value="HAMP"/>
    <property type="match status" value="1"/>
</dbReference>
<dbReference type="GO" id="GO:0007165">
    <property type="term" value="P:signal transduction"/>
    <property type="evidence" value="ECO:0007669"/>
    <property type="project" value="UniProtKB-KW"/>
</dbReference>
<reference evidence="8 9" key="1">
    <citation type="submission" date="2020-10" db="EMBL/GenBank/DDBJ databases">
        <title>Genome sequencing of Massilia sp. LPB0304.</title>
        <authorList>
            <person name="Kim J."/>
        </authorList>
    </citation>
    <scope>NUCLEOTIDE SEQUENCE [LARGE SCALE GENOMIC DNA]</scope>
    <source>
        <strain evidence="8 9">LPB0304</strain>
    </source>
</reference>
<feature type="domain" description="HAMP" evidence="7">
    <location>
        <begin position="305"/>
        <end position="359"/>
    </location>
</feature>
<dbReference type="RefSeq" id="WP_193686397.1">
    <property type="nucleotide sequence ID" value="NZ_CP062941.1"/>
</dbReference>
<evidence type="ECO:0000256" key="5">
    <source>
        <dbReference type="SAM" id="Phobius"/>
    </source>
</evidence>
<evidence type="ECO:0000256" key="1">
    <source>
        <dbReference type="ARBA" id="ARBA00004370"/>
    </source>
</evidence>
<dbReference type="CDD" id="cd11386">
    <property type="entry name" value="MCP_signal"/>
    <property type="match status" value="1"/>
</dbReference>
<dbReference type="SUPFAM" id="SSF58104">
    <property type="entry name" value="Methyl-accepting chemotaxis protein (MCP) signaling domain"/>
    <property type="match status" value="1"/>
</dbReference>
<gene>
    <name evidence="8" type="ORF">LPB04_21035</name>
</gene>
<dbReference type="InterPro" id="IPR051310">
    <property type="entry name" value="MCP_chemotaxis"/>
</dbReference>
<name>A0A7L9U336_9BURK</name>
<dbReference type="GO" id="GO:0006935">
    <property type="term" value="P:chemotaxis"/>
    <property type="evidence" value="ECO:0007669"/>
    <property type="project" value="TreeGrafter"/>
</dbReference>
<dbReference type="Pfam" id="PF00672">
    <property type="entry name" value="HAMP"/>
    <property type="match status" value="1"/>
</dbReference>
<dbReference type="Proteomes" id="UP000593875">
    <property type="component" value="Chromosome"/>
</dbReference>
<sequence>MLSMAACLLLFIVISATLSVTLTGRSLSERAVTQELPAVIGEIRNDILRQIGGPATASLAVAHNTFLQAWERDNLADSGLDAWRAYAARMKDLNKAMTVFWASPSQMKFMDQTGLSYMMEKGNPRDKWMDEFLATSKPYALNLDPDPKTGEMKLFINARVEAGEGKLAVAGLGLSVKAMADTVRAHKVGKSGHVFLVRPNGTIILHREAKLADGDHNMKELPGFSPALIATLFNKAQFTHAAHDSPQGKLIVASSYVPELDMYVIAEVPEDEVLGDLARSAMIAALVAGVVGGGIGLFVIFLVSRAIAAPVARAAAMLGEIADGKGDLTRRMPVESSDEVGALADAFNRFVSSLNHTMSEVRRSTHAIAGASSEIAAGNMNLSSRTEAQASSLEETAAAMEELTSTVRQNADNARQANTLVESASDQAQKGGQVVGEVVATMGSITQSSRKIADIIGVIDGIAFQTNILALNAAVEAARAGEQGRGFAVVASEVRNLAQRSAAAAKEIKGLIQDSVDKVETGARLVDTAGATMDGIVQAVGRVAGLMREIDAASTEQSQGIGQVNQAIATMDDATQQNAALVEEAAAAAGALEEQTATLAQVVGVFKLEEAREAAALPAPGHALLPA</sequence>